<comment type="caution">
    <text evidence="1">The sequence shown here is derived from an EMBL/GenBank/DDBJ whole genome shotgun (WGS) entry which is preliminary data.</text>
</comment>
<proteinExistence type="predicted"/>
<reference evidence="1 2" key="1">
    <citation type="submission" date="2021-01" db="EMBL/GenBank/DDBJ databases">
        <title>Genomic Encyclopedia of Type Strains, Phase IV (KMG-IV): sequencing the most valuable type-strain genomes for metagenomic binning, comparative biology and taxonomic classification.</title>
        <authorList>
            <person name="Goeker M."/>
        </authorList>
    </citation>
    <scope>NUCLEOTIDE SEQUENCE [LARGE SCALE GENOMIC DNA]</scope>
    <source>
        <strain evidence="1 2">DSM 23711</strain>
    </source>
</reference>
<evidence type="ECO:0000313" key="1">
    <source>
        <dbReference type="EMBL" id="MBM7573303.1"/>
    </source>
</evidence>
<accession>A0ABS2N5B9</accession>
<dbReference type="GO" id="GO:0061693">
    <property type="term" value="F:alpha-D-ribose 1-methylphosphonate 5-triphosphate synthase activity"/>
    <property type="evidence" value="ECO:0007669"/>
    <property type="project" value="UniProtKB-EC"/>
</dbReference>
<protein>
    <submittedName>
        <fullName evidence="1">Alpha-D-ribose 1-methylphosphonate 5-triphosphate synthase subunit PhnG</fullName>
        <ecNumber evidence="1">2.7.8.37</ecNumber>
    </submittedName>
</protein>
<dbReference type="Proteomes" id="UP001296943">
    <property type="component" value="Unassembled WGS sequence"/>
</dbReference>
<name>A0ABS2N5B9_9BACI</name>
<evidence type="ECO:0000313" key="2">
    <source>
        <dbReference type="Proteomes" id="UP001296943"/>
    </source>
</evidence>
<keyword evidence="1" id="KW-0808">Transferase</keyword>
<dbReference type="Pfam" id="PF06754">
    <property type="entry name" value="PhnG"/>
    <property type="match status" value="1"/>
</dbReference>
<gene>
    <name evidence="1" type="ORF">JOC48_003865</name>
</gene>
<keyword evidence="2" id="KW-1185">Reference proteome</keyword>
<dbReference type="EC" id="2.7.8.37" evidence="1"/>
<dbReference type="EMBL" id="JAFBDR010000030">
    <property type="protein sequence ID" value="MBM7573303.1"/>
    <property type="molecule type" value="Genomic_DNA"/>
</dbReference>
<sequence>MKKARLTKILVEGNPALLTSLAIQVEATVSVQVEKQPAPGLVMVKAKDSISMNPFYMGEALVTECTVSIDGVFGMGVIMGEEAERAYQIAVVDAAFNCKLPMIEDWIPDLLQEEINIQNRQQEELISANRTKVHFDTMEDYNDKS</sequence>
<dbReference type="NCBIfam" id="TIGR03293">
    <property type="entry name" value="PhnG_redo"/>
    <property type="match status" value="1"/>
</dbReference>
<organism evidence="1 2">
    <name type="scientific">Aquibacillus albus</name>
    <dbReference type="NCBI Taxonomy" id="1168171"/>
    <lineage>
        <taxon>Bacteria</taxon>
        <taxon>Bacillati</taxon>
        <taxon>Bacillota</taxon>
        <taxon>Bacilli</taxon>
        <taxon>Bacillales</taxon>
        <taxon>Bacillaceae</taxon>
        <taxon>Aquibacillus</taxon>
    </lineage>
</organism>
<dbReference type="InterPro" id="IPR009609">
    <property type="entry name" value="Phosphonate_metab_PhnG"/>
</dbReference>
<dbReference type="RefSeq" id="WP_204501956.1">
    <property type="nucleotide sequence ID" value="NZ_JAFBDR010000030.1"/>
</dbReference>